<dbReference type="AlphaFoldDB" id="A0A381NAB4"/>
<reference evidence="3" key="1">
    <citation type="submission" date="2018-05" db="EMBL/GenBank/DDBJ databases">
        <authorList>
            <person name="Lanie J.A."/>
            <person name="Ng W.-L."/>
            <person name="Kazmierczak K.M."/>
            <person name="Andrzejewski T.M."/>
            <person name="Davidsen T.M."/>
            <person name="Wayne K.J."/>
            <person name="Tettelin H."/>
            <person name="Glass J.I."/>
            <person name="Rusch D."/>
            <person name="Podicherti R."/>
            <person name="Tsui H.-C.T."/>
            <person name="Winkler M.E."/>
        </authorList>
    </citation>
    <scope>NUCLEOTIDE SEQUENCE</scope>
</reference>
<name>A0A381NAB4_9ZZZZ</name>
<evidence type="ECO:0000256" key="1">
    <source>
        <dbReference type="ARBA" id="ARBA00007569"/>
    </source>
</evidence>
<dbReference type="EMBL" id="UINC01000221">
    <property type="protein sequence ID" value="SUZ51379.1"/>
    <property type="molecule type" value="Genomic_DNA"/>
</dbReference>
<dbReference type="Pfam" id="PF00329">
    <property type="entry name" value="Complex1_30kDa"/>
    <property type="match status" value="1"/>
</dbReference>
<evidence type="ECO:0000259" key="2">
    <source>
        <dbReference type="Pfam" id="PF00329"/>
    </source>
</evidence>
<comment type="similarity">
    <text evidence="1">Belongs to the complex I 30 kDa subunit family.</text>
</comment>
<feature type="domain" description="NADH:ubiquinone oxidoreductase 30kDa subunit" evidence="2">
    <location>
        <begin position="20"/>
        <end position="139"/>
    </location>
</feature>
<proteinExistence type="inferred from homology"/>
<dbReference type="GO" id="GO:0008137">
    <property type="term" value="F:NADH dehydrogenase (ubiquinone) activity"/>
    <property type="evidence" value="ECO:0007669"/>
    <property type="project" value="InterPro"/>
</dbReference>
<dbReference type="InterPro" id="IPR037232">
    <property type="entry name" value="NADH_quin_OxRdtase_su_C/D-like"/>
</dbReference>
<gene>
    <name evidence="3" type="ORF">METZ01_LOCUS4233</name>
</gene>
<dbReference type="Gene3D" id="3.30.460.80">
    <property type="entry name" value="NADH:ubiquinone oxidoreductase, 30kDa subunit"/>
    <property type="match status" value="1"/>
</dbReference>
<accession>A0A381NAB4</accession>
<dbReference type="InterPro" id="IPR001268">
    <property type="entry name" value="NADH_UbQ_OxRdtase_30kDa_su"/>
</dbReference>
<sequence>MAVLKEFTPQAGALDNIPEVSIDKKHTLDACRLMKNDPRIGAQMLLCLACVDYTEYFQMVYVLQSLRPERTVVLRTDVPYSDATIPSVTSVWRGADWYEREAHDLFGVSFDGHPDLAPLLLYEGFEGYPGRKEFPFNEYQEF</sequence>
<dbReference type="PANTHER" id="PTHR10884">
    <property type="entry name" value="NADH DEHYDROGENASE UBIQUINONE IRON-SULFUR PROTEIN 3"/>
    <property type="match status" value="1"/>
</dbReference>
<dbReference type="SUPFAM" id="SSF143243">
    <property type="entry name" value="Nqo5-like"/>
    <property type="match status" value="1"/>
</dbReference>
<organism evidence="3">
    <name type="scientific">marine metagenome</name>
    <dbReference type="NCBI Taxonomy" id="408172"/>
    <lineage>
        <taxon>unclassified sequences</taxon>
        <taxon>metagenomes</taxon>
        <taxon>ecological metagenomes</taxon>
    </lineage>
</organism>
<evidence type="ECO:0000313" key="3">
    <source>
        <dbReference type="EMBL" id="SUZ51379.1"/>
    </source>
</evidence>
<protein>
    <recommendedName>
        <fullName evidence="2">NADH:ubiquinone oxidoreductase 30kDa subunit domain-containing protein</fullName>
    </recommendedName>
</protein>
<dbReference type="PANTHER" id="PTHR10884:SF14">
    <property type="entry name" value="NADH DEHYDROGENASE [UBIQUINONE] IRON-SULFUR PROTEIN 3, MITOCHONDRIAL"/>
    <property type="match status" value="1"/>
</dbReference>